<reference evidence="8 10" key="1">
    <citation type="journal article" date="2010" name="BMC Genomics">
        <title>Combination of measures distinguishes pre-miRNAs from other stem-loops in the genome of the newly sequenced Anopheles darlingi.</title>
        <authorList>
            <person name="Mendes N.D."/>
            <person name="Freitas A.T."/>
            <person name="Vasconcelos A.T."/>
            <person name="Sagot M.F."/>
        </authorList>
    </citation>
    <scope>NUCLEOTIDE SEQUENCE</scope>
</reference>
<proteinExistence type="inferred from homology"/>
<dbReference type="InterPro" id="IPR031953">
    <property type="entry name" value="mRNA_decap_C"/>
</dbReference>
<feature type="region of interest" description="Disordered" evidence="6">
    <location>
        <begin position="513"/>
        <end position="549"/>
    </location>
</feature>
<feature type="domain" description="mRNA-decapping enzyme C-terminal" evidence="7">
    <location>
        <begin position="550"/>
        <end position="587"/>
    </location>
</feature>
<feature type="compositionally biased region" description="Gly residues" evidence="6">
    <location>
        <begin position="140"/>
        <end position="151"/>
    </location>
</feature>
<protein>
    <recommendedName>
        <fullName evidence="7">mRNA-decapping enzyme C-terminal domain-containing protein</fullName>
    </recommendedName>
</protein>
<dbReference type="GO" id="GO:0000932">
    <property type="term" value="C:P-body"/>
    <property type="evidence" value="ECO:0007669"/>
    <property type="project" value="TreeGrafter"/>
</dbReference>
<evidence type="ECO:0000313" key="9">
    <source>
        <dbReference type="EnsemblMetazoa" id="ADAC005830-PA"/>
    </source>
</evidence>
<evidence type="ECO:0000259" key="7">
    <source>
        <dbReference type="Pfam" id="PF16741"/>
    </source>
</evidence>
<name>W5JDN5_ANODA</name>
<dbReference type="STRING" id="43151.W5JDN5"/>
<dbReference type="Gene3D" id="2.30.29.30">
    <property type="entry name" value="Pleckstrin-homology domain (PH domain)/Phosphotyrosine-binding domain (PTB)"/>
    <property type="match status" value="1"/>
</dbReference>
<comment type="similarity">
    <text evidence="2">Belongs to the DCP1 family.</text>
</comment>
<feature type="region of interest" description="Disordered" evidence="6">
    <location>
        <begin position="448"/>
        <end position="501"/>
    </location>
</feature>
<dbReference type="PANTHER" id="PTHR16290">
    <property type="entry name" value="TRANSCRIPTION FACTOR SMIF DECAPPING ENZYME DCP1"/>
    <property type="match status" value="1"/>
</dbReference>
<keyword evidence="3" id="KW-0963">Cytoplasm</keyword>
<gene>
    <name evidence="8" type="ORF">AND_005830</name>
</gene>
<evidence type="ECO:0000313" key="10">
    <source>
        <dbReference type="Proteomes" id="UP000000673"/>
    </source>
</evidence>
<keyword evidence="5" id="KW-0866">Nonsense-mediated mRNA decay</keyword>
<dbReference type="SUPFAM" id="SSF50729">
    <property type="entry name" value="PH domain-like"/>
    <property type="match status" value="1"/>
</dbReference>
<dbReference type="VEuPathDB" id="VectorBase:ADAR2_003103"/>
<evidence type="ECO:0000256" key="3">
    <source>
        <dbReference type="ARBA" id="ARBA00022490"/>
    </source>
</evidence>
<comment type="subcellular location">
    <subcellularLocation>
        <location evidence="1">Cytoplasm</location>
    </subcellularLocation>
</comment>
<reference evidence="9" key="4">
    <citation type="submission" date="2015-06" db="UniProtKB">
        <authorList>
            <consortium name="EnsemblMetazoa"/>
        </authorList>
    </citation>
    <scope>IDENTIFICATION</scope>
</reference>
<accession>W5JDN5</accession>
<dbReference type="EnsemblMetazoa" id="ADAC005830-RA">
    <property type="protein sequence ID" value="ADAC005830-PA"/>
    <property type="gene ID" value="ADAC005830"/>
</dbReference>
<dbReference type="Pfam" id="PF06058">
    <property type="entry name" value="DCP1"/>
    <property type="match status" value="1"/>
</dbReference>
<dbReference type="eggNOG" id="KOG2868">
    <property type="taxonomic scope" value="Eukaryota"/>
</dbReference>
<dbReference type="InterPro" id="IPR010334">
    <property type="entry name" value="Dcp1"/>
</dbReference>
<dbReference type="GO" id="GO:0000184">
    <property type="term" value="P:nuclear-transcribed mRNA catabolic process, nonsense-mediated decay"/>
    <property type="evidence" value="ECO:0007669"/>
    <property type="project" value="UniProtKB-KW"/>
</dbReference>
<evidence type="ECO:0000256" key="2">
    <source>
        <dbReference type="ARBA" id="ARBA00008778"/>
    </source>
</evidence>
<dbReference type="GO" id="GO:0000290">
    <property type="term" value="P:deadenylation-dependent decapping of nuclear-transcribed mRNA"/>
    <property type="evidence" value="ECO:0007669"/>
    <property type="project" value="InterPro"/>
</dbReference>
<reference evidence="8" key="2">
    <citation type="submission" date="2010-05" db="EMBL/GenBank/DDBJ databases">
        <authorList>
            <person name="Almeida L.G."/>
            <person name="Nicolas M.F."/>
            <person name="Souza R.C."/>
            <person name="Vasconcelos A.T.R."/>
        </authorList>
    </citation>
    <scope>NUCLEOTIDE SEQUENCE</scope>
</reference>
<feature type="region of interest" description="Disordered" evidence="6">
    <location>
        <begin position="140"/>
        <end position="168"/>
    </location>
</feature>
<evidence type="ECO:0000256" key="1">
    <source>
        <dbReference type="ARBA" id="ARBA00004496"/>
    </source>
</evidence>
<reference evidence="8" key="3">
    <citation type="journal article" date="2013" name="Nucleic Acids Res.">
        <title>The genome of Anopheles darlingi, the main neotropical malaria vector.</title>
        <authorList>
            <person name="Marinotti O."/>
            <person name="Cerqueira G.C."/>
            <person name="de Almeida L.G."/>
            <person name="Ferro M.I."/>
            <person name="Loreto E.L."/>
            <person name="Zaha A."/>
            <person name="Teixeira S.M."/>
            <person name="Wespiser A.R."/>
            <person name="Almeida E Silva A."/>
            <person name="Schlindwein A.D."/>
            <person name="Pacheco A.C."/>
            <person name="Silva A.L."/>
            <person name="Graveley B.R."/>
            <person name="Walenz B.P."/>
            <person name="Lima Bde A."/>
            <person name="Ribeiro C.A."/>
            <person name="Nunes-Silva C.G."/>
            <person name="de Carvalho C.R."/>
            <person name="Soares C.M."/>
            <person name="de Menezes C.B."/>
            <person name="Matiolli C."/>
            <person name="Caffrey D."/>
            <person name="Araujo D.A."/>
            <person name="de Oliveira D.M."/>
            <person name="Golenbock D."/>
            <person name="Grisard E.C."/>
            <person name="Fantinatti-Garboggini F."/>
            <person name="de Carvalho F.M."/>
            <person name="Barcellos F.G."/>
            <person name="Prosdocimi F."/>
            <person name="May G."/>
            <person name="Azevedo Junior G.M."/>
            <person name="Guimaraes G.M."/>
            <person name="Goldman G.H."/>
            <person name="Padilha I.Q."/>
            <person name="Batista Jda S."/>
            <person name="Ferro J.A."/>
            <person name="Ribeiro J.M."/>
            <person name="Fietto J.L."/>
            <person name="Dabbas K.M."/>
            <person name="Cerdeira L."/>
            <person name="Agnez-Lima L.F."/>
            <person name="Brocchi M."/>
            <person name="de Carvalho M.O."/>
            <person name="Teixeira Mde M."/>
            <person name="Diniz Maia Mde M."/>
            <person name="Goldman M.H."/>
            <person name="Cruz Schneider M.P."/>
            <person name="Felipe M.S."/>
            <person name="Hungria M."/>
            <person name="Nicolas M.F."/>
            <person name="Pereira M."/>
            <person name="Montes M.A."/>
            <person name="Cantao M.E."/>
            <person name="Vincentz M."/>
            <person name="Rafael M.S."/>
            <person name="Silverman N."/>
            <person name="Stoco P.H."/>
            <person name="Souza R.C."/>
            <person name="Vicentini R."/>
            <person name="Gazzinelli R.T."/>
            <person name="Neves Rde O."/>
            <person name="Silva R."/>
            <person name="Astolfi-Filho S."/>
            <person name="Maciel T.E."/>
            <person name="Urmenyi T.P."/>
            <person name="Tadei W.P."/>
            <person name="Camargo E.P."/>
            <person name="de Vasconcelos A.T."/>
        </authorList>
    </citation>
    <scope>NUCLEOTIDE SEQUENCE</scope>
</reference>
<dbReference type="FunCoup" id="W5JDN5">
    <property type="interactions" value="147"/>
</dbReference>
<dbReference type="PANTHER" id="PTHR16290:SF0">
    <property type="entry name" value="DECAPPING PROTEIN 1, ISOFORM A"/>
    <property type="match status" value="1"/>
</dbReference>
<keyword evidence="4" id="KW-0507">mRNA processing</keyword>
<keyword evidence="10" id="KW-1185">Reference proteome</keyword>
<evidence type="ECO:0000256" key="4">
    <source>
        <dbReference type="ARBA" id="ARBA00022664"/>
    </source>
</evidence>
<dbReference type="GO" id="GO:0008047">
    <property type="term" value="F:enzyme activator activity"/>
    <property type="evidence" value="ECO:0007669"/>
    <property type="project" value="InterPro"/>
</dbReference>
<dbReference type="OMA" id="NASIFNM"/>
<dbReference type="Gene3D" id="6.10.140.2030">
    <property type="match status" value="1"/>
</dbReference>
<organism evidence="8">
    <name type="scientific">Anopheles darlingi</name>
    <name type="common">Mosquito</name>
    <dbReference type="NCBI Taxonomy" id="43151"/>
    <lineage>
        <taxon>Eukaryota</taxon>
        <taxon>Metazoa</taxon>
        <taxon>Ecdysozoa</taxon>
        <taxon>Arthropoda</taxon>
        <taxon>Hexapoda</taxon>
        <taxon>Insecta</taxon>
        <taxon>Pterygota</taxon>
        <taxon>Neoptera</taxon>
        <taxon>Endopterygota</taxon>
        <taxon>Diptera</taxon>
        <taxon>Nematocera</taxon>
        <taxon>Culicoidea</taxon>
        <taxon>Culicidae</taxon>
        <taxon>Anophelinae</taxon>
        <taxon>Anopheles</taxon>
    </lineage>
</organism>
<evidence type="ECO:0000313" key="8">
    <source>
        <dbReference type="EMBL" id="ETN62477.1"/>
    </source>
</evidence>
<evidence type="ECO:0000256" key="5">
    <source>
        <dbReference type="ARBA" id="ARBA00023161"/>
    </source>
</evidence>
<dbReference type="EMBL" id="ADMH02001466">
    <property type="protein sequence ID" value="ETN62477.1"/>
    <property type="molecule type" value="Genomic_DNA"/>
</dbReference>
<dbReference type="GO" id="GO:0031087">
    <property type="term" value="P:deadenylation-independent decapping of nuclear-transcribed mRNA"/>
    <property type="evidence" value="ECO:0007669"/>
    <property type="project" value="TreeGrafter"/>
</dbReference>
<dbReference type="InterPro" id="IPR011993">
    <property type="entry name" value="PH-like_dom_sf"/>
</dbReference>
<feature type="compositionally biased region" description="Low complexity" evidence="6">
    <location>
        <begin position="458"/>
        <end position="477"/>
    </location>
</feature>
<dbReference type="CDD" id="cd09804">
    <property type="entry name" value="Dcp1"/>
    <property type="match status" value="1"/>
</dbReference>
<evidence type="ECO:0000256" key="6">
    <source>
        <dbReference type="SAM" id="MobiDB-lite"/>
    </source>
</evidence>
<dbReference type="VEuPathDB" id="VectorBase:ADAC005830"/>
<dbReference type="GO" id="GO:0003729">
    <property type="term" value="F:mRNA binding"/>
    <property type="evidence" value="ECO:0007669"/>
    <property type="project" value="TreeGrafter"/>
</dbReference>
<dbReference type="Pfam" id="PF16741">
    <property type="entry name" value="mRNA_decap_C"/>
    <property type="match status" value="1"/>
</dbReference>
<dbReference type="FunFam" id="2.30.29.30:FF:000425">
    <property type="entry name" value="mRNA-decapping enzyme 1B"/>
    <property type="match status" value="1"/>
</dbReference>
<sequence length="590" mass="61981">MADQTELRMNLVAIKRVDPYAKDIINSSAHVAFYVFNNEDSEWEKTDIEGALFIYSRYAEPFHSIFINNRLNTNSLVEPIRGQIELQSKPPFLLYRNERSRIRGFWFYNNTECDRIGEIIQRLVTDCAEAEKLNPVVNGGGGGGGAGGGSIPPGMLPGINGNGPAESEPNNVDIFSMLTKAQEDYQNNAATTTGGGGKDPAVINHAGLTVLGGHNMPIVPVPATQQQQQPISNQNAPRSVVNFFAAAKQPAASEVPLFKTHAPVHTLEQIEKLHRASTPQKDLTIAGSVNTTGKLTPDLSELKRMGAIPIMGSGNGPHTPSGGLPELGTSPLATFLSTANLSSAMRMNNNQAAVPKAKLIDISELESRQNHHSQQQSQHQTPLHELLKKSESIAATGTPTTPSIVRPALMPPTMFKPTAAASVGVTGSPGTGTVGPQTALSDLFSQVTSRSAGGGGAVAVSGAKVPSSATGKQAGSAGAKGGKSRDGTGNTPPKQAGGTPKSVADILSKAAANSKQNNNVHNAASTVSGNGNGSNNNNNSSNSTAGGTVEPLTQNQLIQAVSYLIKHDPDFVRKLHEAYVRSFAEMMISN</sequence>
<dbReference type="GO" id="GO:0006397">
    <property type="term" value="P:mRNA processing"/>
    <property type="evidence" value="ECO:0007669"/>
    <property type="project" value="UniProtKB-KW"/>
</dbReference>
<dbReference type="AlphaFoldDB" id="W5JDN5"/>
<dbReference type="Proteomes" id="UP000000673">
    <property type="component" value="Unassembled WGS sequence"/>
</dbReference>
<dbReference type="HOGENOM" id="CLU_030030_1_1_1"/>